<dbReference type="Proteomes" id="UP000245884">
    <property type="component" value="Unassembled WGS sequence"/>
</dbReference>
<name>A0A316UGF1_9BASI</name>
<dbReference type="RefSeq" id="XP_025358954.1">
    <property type="nucleotide sequence ID" value="XM_025503344.1"/>
</dbReference>
<dbReference type="GeneID" id="37025167"/>
<protein>
    <submittedName>
        <fullName evidence="2">Uncharacterized protein</fullName>
    </submittedName>
</protein>
<dbReference type="OrthoDB" id="2592994at2759"/>
<feature type="compositionally biased region" description="Basic and acidic residues" evidence="1">
    <location>
        <begin position="332"/>
        <end position="347"/>
    </location>
</feature>
<keyword evidence="3" id="KW-1185">Reference proteome</keyword>
<proteinExistence type="predicted"/>
<feature type="region of interest" description="Disordered" evidence="1">
    <location>
        <begin position="319"/>
        <end position="356"/>
    </location>
</feature>
<organism evidence="2 3">
    <name type="scientific">Jaminaea rosea</name>
    <dbReference type="NCBI Taxonomy" id="1569628"/>
    <lineage>
        <taxon>Eukaryota</taxon>
        <taxon>Fungi</taxon>
        <taxon>Dikarya</taxon>
        <taxon>Basidiomycota</taxon>
        <taxon>Ustilaginomycotina</taxon>
        <taxon>Exobasidiomycetes</taxon>
        <taxon>Microstromatales</taxon>
        <taxon>Microstromatales incertae sedis</taxon>
        <taxon>Jaminaea</taxon>
    </lineage>
</organism>
<feature type="region of interest" description="Disordered" evidence="1">
    <location>
        <begin position="150"/>
        <end position="179"/>
    </location>
</feature>
<sequence>MEISHDGNILIEPHLEEIQKIKGVDEFMKSIISYVDPARHLNAPERVGHMYLAFLLSLSYAKLVVNLGSCPPLLISAASRQFKIMPGIWSSSAAEEDRARLFRRLSTPESKLKRKRGEDNLDTDTEFFLRLQQSISDEPPIDVEHAKKRRFDSVDSEVQGQDGAGASPVGPRPNTTPTQQLASALTDVGQAEATSLTVTHRVNRAYYDLGAAYVHFAELTFDSCPSASSSTFHQLVFGSVVVAIRAMAAEPALQTMSEAGLKKRLERSRKYFVLVECFGREVLGLVPQVCVTRLDKLSFASIRRYMAFASASNLGMTVMTNGPGRTGRFPRAQREAERHRSEGERGSPADSLSPAE</sequence>
<accession>A0A316UGF1</accession>
<dbReference type="AlphaFoldDB" id="A0A316UGF1"/>
<dbReference type="EMBL" id="KZ819682">
    <property type="protein sequence ID" value="PWN24342.1"/>
    <property type="molecule type" value="Genomic_DNA"/>
</dbReference>
<evidence type="ECO:0000256" key="1">
    <source>
        <dbReference type="SAM" id="MobiDB-lite"/>
    </source>
</evidence>
<evidence type="ECO:0000313" key="3">
    <source>
        <dbReference type="Proteomes" id="UP000245884"/>
    </source>
</evidence>
<evidence type="ECO:0000313" key="2">
    <source>
        <dbReference type="EMBL" id="PWN24342.1"/>
    </source>
</evidence>
<gene>
    <name evidence="2" type="ORF">BDZ90DRAFT_127404</name>
</gene>
<reference evidence="2 3" key="1">
    <citation type="journal article" date="2018" name="Mol. Biol. Evol.">
        <title>Broad Genomic Sampling Reveals a Smut Pathogenic Ancestry of the Fungal Clade Ustilaginomycotina.</title>
        <authorList>
            <person name="Kijpornyongpan T."/>
            <person name="Mondo S.J."/>
            <person name="Barry K."/>
            <person name="Sandor L."/>
            <person name="Lee J."/>
            <person name="Lipzen A."/>
            <person name="Pangilinan J."/>
            <person name="LaButti K."/>
            <person name="Hainaut M."/>
            <person name="Henrissat B."/>
            <person name="Grigoriev I.V."/>
            <person name="Spatafora J.W."/>
            <person name="Aime M.C."/>
        </authorList>
    </citation>
    <scope>NUCLEOTIDE SEQUENCE [LARGE SCALE GENOMIC DNA]</scope>
    <source>
        <strain evidence="2 3">MCA 5214</strain>
    </source>
</reference>